<dbReference type="GO" id="GO:0016810">
    <property type="term" value="F:hydrolase activity, acting on carbon-nitrogen (but not peptide) bonds"/>
    <property type="evidence" value="ECO:0007669"/>
    <property type="project" value="InterPro"/>
</dbReference>
<dbReference type="PANTHER" id="PTHR10587">
    <property type="entry name" value="GLYCOSYL TRANSFERASE-RELATED"/>
    <property type="match status" value="1"/>
</dbReference>
<keyword evidence="2" id="KW-1133">Transmembrane helix</keyword>
<dbReference type="OrthoDB" id="9806342at2"/>
<dbReference type="PANTHER" id="PTHR10587:SF125">
    <property type="entry name" value="POLYSACCHARIDE DEACETYLASE YHEN-RELATED"/>
    <property type="match status" value="1"/>
</dbReference>
<dbReference type="RefSeq" id="WP_123608480.1">
    <property type="nucleotide sequence ID" value="NZ_RJVG01000002.1"/>
</dbReference>
<dbReference type="Pfam" id="PF01522">
    <property type="entry name" value="Polysacc_deac_1"/>
    <property type="match status" value="1"/>
</dbReference>
<feature type="region of interest" description="Disordered" evidence="1">
    <location>
        <begin position="91"/>
        <end position="112"/>
    </location>
</feature>
<dbReference type="Gene3D" id="3.20.20.370">
    <property type="entry name" value="Glycoside hydrolase/deacetylase"/>
    <property type="match status" value="1"/>
</dbReference>
<protein>
    <submittedName>
        <fullName evidence="4">Peptidoglycan/xylan/chitin deacetylase (PgdA/CDA1 family)</fullName>
    </submittedName>
</protein>
<keyword evidence="2" id="KW-0472">Membrane</keyword>
<proteinExistence type="predicted"/>
<feature type="transmembrane region" description="Helical" evidence="2">
    <location>
        <begin position="25"/>
        <end position="46"/>
    </location>
</feature>
<dbReference type="InterPro" id="IPR002509">
    <property type="entry name" value="NODB_dom"/>
</dbReference>
<keyword evidence="2" id="KW-0812">Transmembrane</keyword>
<dbReference type="InterPro" id="IPR050248">
    <property type="entry name" value="Polysacc_deacetylase_ArnD"/>
</dbReference>
<feature type="domain" description="NodB homology" evidence="3">
    <location>
        <begin position="127"/>
        <end position="317"/>
    </location>
</feature>
<reference evidence="4 5" key="1">
    <citation type="submission" date="2018-11" db="EMBL/GenBank/DDBJ databases">
        <title>Genomic Encyclopedia of Type Strains, Phase IV (KMG-IV): sequencing the most valuable type-strain genomes for metagenomic binning, comparative biology and taxonomic classification.</title>
        <authorList>
            <person name="Goeker M."/>
        </authorList>
    </citation>
    <scope>NUCLEOTIDE SEQUENCE [LARGE SCALE GENOMIC DNA]</scope>
    <source>
        <strain evidence="4 5">DSM 26537</strain>
    </source>
</reference>
<feature type="compositionally biased region" description="Basic and acidic residues" evidence="1">
    <location>
        <begin position="99"/>
        <end position="112"/>
    </location>
</feature>
<dbReference type="InterPro" id="IPR011330">
    <property type="entry name" value="Glyco_hydro/deAcase_b/a-brl"/>
</dbReference>
<evidence type="ECO:0000256" key="1">
    <source>
        <dbReference type="SAM" id="MobiDB-lite"/>
    </source>
</evidence>
<dbReference type="CDD" id="cd10944">
    <property type="entry name" value="CE4_SmPgdA_like"/>
    <property type="match status" value="1"/>
</dbReference>
<keyword evidence="5" id="KW-1185">Reference proteome</keyword>
<gene>
    <name evidence="4" type="ORF">EDD66_102455</name>
</gene>
<name>A0A3N1XW07_9FIRM</name>
<dbReference type="AlphaFoldDB" id="A0A3N1XW07"/>
<sequence>MDNEKLEINRNNLNHRRKRIERIKMFIITFIIIFLLLPTILCLILFSKINSLEKEIKILKVMHDDEYDTYKDSMNSSHKDNIVHAAEKETVNHATQVNDSKEVSNESLDKESKDKDSVDIKKIENNKKVYLTFDDGPSIYTEKILDILNENQIKATFFVIGKTDSYSKAMYQRIVNEGHTLGMHSYSHQYKNIYNSLENFKKDFNQLSDLLYEVTGVRPNLFRFPGGSSNQVSKVDMSQYIRYLNDKNITYFDWNVVNGDATGEKLTSDKLVENVLSGVKNKKVSVVLMHDSPTKLNTVNSLPKLIRELKEQEYNILPIDQDTVSVQHVRAESIK</sequence>
<dbReference type="SUPFAM" id="SSF88713">
    <property type="entry name" value="Glycoside hydrolase/deacetylase"/>
    <property type="match status" value="1"/>
</dbReference>
<dbReference type="EMBL" id="RJVG01000002">
    <property type="protein sequence ID" value="ROR30800.1"/>
    <property type="molecule type" value="Genomic_DNA"/>
</dbReference>
<organism evidence="4 5">
    <name type="scientific">Mobilisporobacter senegalensis</name>
    <dbReference type="NCBI Taxonomy" id="1329262"/>
    <lineage>
        <taxon>Bacteria</taxon>
        <taxon>Bacillati</taxon>
        <taxon>Bacillota</taxon>
        <taxon>Clostridia</taxon>
        <taxon>Lachnospirales</taxon>
        <taxon>Lachnospiraceae</taxon>
        <taxon>Mobilisporobacter</taxon>
    </lineage>
</organism>
<evidence type="ECO:0000313" key="5">
    <source>
        <dbReference type="Proteomes" id="UP000273083"/>
    </source>
</evidence>
<evidence type="ECO:0000259" key="3">
    <source>
        <dbReference type="PROSITE" id="PS51677"/>
    </source>
</evidence>
<comment type="caution">
    <text evidence="4">The sequence shown here is derived from an EMBL/GenBank/DDBJ whole genome shotgun (WGS) entry which is preliminary data.</text>
</comment>
<dbReference type="Proteomes" id="UP000273083">
    <property type="component" value="Unassembled WGS sequence"/>
</dbReference>
<dbReference type="GO" id="GO:0005975">
    <property type="term" value="P:carbohydrate metabolic process"/>
    <property type="evidence" value="ECO:0007669"/>
    <property type="project" value="InterPro"/>
</dbReference>
<accession>A0A3N1XW07</accession>
<evidence type="ECO:0000256" key="2">
    <source>
        <dbReference type="SAM" id="Phobius"/>
    </source>
</evidence>
<dbReference type="PROSITE" id="PS51677">
    <property type="entry name" value="NODB"/>
    <property type="match status" value="1"/>
</dbReference>
<evidence type="ECO:0000313" key="4">
    <source>
        <dbReference type="EMBL" id="ROR30800.1"/>
    </source>
</evidence>